<evidence type="ECO:0000256" key="2">
    <source>
        <dbReference type="SAM" id="Phobius"/>
    </source>
</evidence>
<evidence type="ECO:0000256" key="1">
    <source>
        <dbReference type="SAM" id="MobiDB-lite"/>
    </source>
</evidence>
<sequence>MEPAPPSSLPLQIQHLPEESTAVPETDKTAAQPPSAPSPISLTTVEGTNAAKPIIMKKTNKKTISLKPRPKPSSSDSSSSAASFSQYVSRRRGIRLFRASRSLKALSGPGRPKLANVGALALPLGMSIAAVVAQVLKGKDEVDKTISADHLSQICAGAVRESLVNVYGDQFDGFLENFERSFRSTLMTLNLINKCAKDNGAKENPEIGKCFSEVSTASSPDRSEHSARCSDKECWADQILQANTMFGQPRNREQLGESPLLDYRNTQLVLHDTEIEQQMSSVFPSRNTKEDNYKSILSTLEKSLEEQARSNDLMRFKMGLTMKKMQLKERQLALSENANLLERWKLSFGFSKASFKAEKFKTQLEETRYAELLRKCIDSLVAGLLVMLACVGYGAFLYSHKRITEATASCSTEKIHEETKSWFSGLNPMASFNSGLKILTCQFQVLTRMLAGGFMVLAIAYLLLQRSATSNQAMPVTFIVLLLAFACGFAGKLCIDTLGGSGNCWLLYWESLCCIHLFSNLWTSILFRILHGPLSVSEGKKIDPFVPYWIRRCLFYGTVGLLIPLLCGFLPFASVGEWKDHFALLIFSDLQ</sequence>
<evidence type="ECO:0000313" key="3">
    <source>
        <dbReference type="EMBL" id="CAI9109267.1"/>
    </source>
</evidence>
<gene>
    <name evidence="3" type="ORF">OLC1_LOCUS17202</name>
</gene>
<feature type="transmembrane region" description="Helical" evidence="2">
    <location>
        <begin position="476"/>
        <end position="495"/>
    </location>
</feature>
<keyword evidence="2" id="KW-0812">Transmembrane</keyword>
<organism evidence="3 4">
    <name type="scientific">Oldenlandia corymbosa var. corymbosa</name>
    <dbReference type="NCBI Taxonomy" id="529605"/>
    <lineage>
        <taxon>Eukaryota</taxon>
        <taxon>Viridiplantae</taxon>
        <taxon>Streptophyta</taxon>
        <taxon>Embryophyta</taxon>
        <taxon>Tracheophyta</taxon>
        <taxon>Spermatophyta</taxon>
        <taxon>Magnoliopsida</taxon>
        <taxon>eudicotyledons</taxon>
        <taxon>Gunneridae</taxon>
        <taxon>Pentapetalae</taxon>
        <taxon>asterids</taxon>
        <taxon>lamiids</taxon>
        <taxon>Gentianales</taxon>
        <taxon>Rubiaceae</taxon>
        <taxon>Rubioideae</taxon>
        <taxon>Spermacoceae</taxon>
        <taxon>Hedyotis-Oldenlandia complex</taxon>
        <taxon>Oldenlandia</taxon>
    </lineage>
</organism>
<feature type="compositionally biased region" description="Low complexity" evidence="1">
    <location>
        <begin position="73"/>
        <end position="82"/>
    </location>
</feature>
<dbReference type="GO" id="GO:0010150">
    <property type="term" value="P:leaf senescence"/>
    <property type="evidence" value="ECO:0007669"/>
    <property type="project" value="InterPro"/>
</dbReference>
<dbReference type="PANTHER" id="PTHR35322">
    <property type="entry name" value="PROTEIN CPR-5"/>
    <property type="match status" value="1"/>
</dbReference>
<feature type="transmembrane region" description="Helical" evidence="2">
    <location>
        <begin position="445"/>
        <end position="464"/>
    </location>
</feature>
<reference evidence="3" key="1">
    <citation type="submission" date="2023-03" db="EMBL/GenBank/DDBJ databases">
        <authorList>
            <person name="Julca I."/>
        </authorList>
    </citation>
    <scope>NUCLEOTIDE SEQUENCE</scope>
</reference>
<keyword evidence="2" id="KW-0472">Membrane</keyword>
<name>A0AAV1DQI8_OLDCO</name>
<dbReference type="InterPro" id="IPR044708">
    <property type="entry name" value="CPR5"/>
</dbReference>
<feature type="region of interest" description="Disordered" evidence="1">
    <location>
        <begin position="1"/>
        <end position="82"/>
    </location>
</feature>
<keyword evidence="2" id="KW-1133">Transmembrane helix</keyword>
<dbReference type="GO" id="GO:0010090">
    <property type="term" value="P:trichome morphogenesis"/>
    <property type="evidence" value="ECO:0007669"/>
    <property type="project" value="InterPro"/>
</dbReference>
<evidence type="ECO:0000313" key="4">
    <source>
        <dbReference type="Proteomes" id="UP001161247"/>
    </source>
</evidence>
<keyword evidence="4" id="KW-1185">Reference proteome</keyword>
<feature type="compositionally biased region" description="Low complexity" evidence="1">
    <location>
        <begin position="30"/>
        <end position="41"/>
    </location>
</feature>
<dbReference type="GO" id="GO:0006952">
    <property type="term" value="P:defense response"/>
    <property type="evidence" value="ECO:0007669"/>
    <property type="project" value="InterPro"/>
</dbReference>
<protein>
    <submittedName>
        <fullName evidence="3">OLC1v1009060C3</fullName>
    </submittedName>
</protein>
<dbReference type="AlphaFoldDB" id="A0AAV1DQI8"/>
<dbReference type="PANTHER" id="PTHR35322:SF2">
    <property type="entry name" value="PROTEIN CPR-5"/>
    <property type="match status" value="1"/>
</dbReference>
<dbReference type="EMBL" id="OX459123">
    <property type="protein sequence ID" value="CAI9109267.1"/>
    <property type="molecule type" value="Genomic_DNA"/>
</dbReference>
<feature type="transmembrane region" description="Helical" evidence="2">
    <location>
        <begin position="380"/>
        <end position="398"/>
    </location>
</feature>
<proteinExistence type="predicted"/>
<feature type="transmembrane region" description="Helical" evidence="2">
    <location>
        <begin position="549"/>
        <end position="572"/>
    </location>
</feature>
<dbReference type="Proteomes" id="UP001161247">
    <property type="component" value="Chromosome 6"/>
</dbReference>
<accession>A0AAV1DQI8</accession>